<dbReference type="RefSeq" id="WP_048894077.1">
    <property type="nucleotide sequence ID" value="NZ_BAABTN010000091.1"/>
</dbReference>
<evidence type="ECO:0000313" key="1">
    <source>
        <dbReference type="EMBL" id="GDY68766.1"/>
    </source>
</evidence>
<gene>
    <name evidence="1" type="ORF">SAV14893_081590</name>
</gene>
<comment type="caution">
    <text evidence="1">The sequence shown here is derived from an EMBL/GenBank/DDBJ whole genome shotgun (WGS) entry which is preliminary data.</text>
</comment>
<dbReference type="AlphaFoldDB" id="A0A4D4MA43"/>
<protein>
    <submittedName>
        <fullName evidence="1">Uncharacterized protein</fullName>
    </submittedName>
</protein>
<accession>A0A4D4MA43</accession>
<sequence length="220" mass="23221">MSDGIAWIGAHSTTGSSAALPGMLGGISLTCARGVDADEFLIALGADLDELAGRTTCKDLVVPARRRGDQSPHVNRAMYGTCGDWVYVLEDWGMATWATGYRRVESMRPAPNEEIVCVTMNSWSPPQRIIHAPGDGRAWQAEFGEDTGEGSALDAALHAAGAVFPSIRKGGEAAMVAYHEEHGPRLPVAVFTAVGNYCGLSIDQQAVQAGDLPAVLIPMV</sequence>
<reference evidence="1 2" key="1">
    <citation type="submission" date="2019-04" db="EMBL/GenBank/DDBJ databases">
        <title>Draft genome sequences of Streptomyces avermitilis NBRC 14893.</title>
        <authorList>
            <person name="Komaki H."/>
            <person name="Tamura T."/>
            <person name="Hosoyama A."/>
        </authorList>
    </citation>
    <scope>NUCLEOTIDE SEQUENCE [LARGE SCALE GENOMIC DNA]</scope>
    <source>
        <strain evidence="1 2">NBRC 14893</strain>
    </source>
</reference>
<organism evidence="1 2">
    <name type="scientific">Streptomyces avermitilis</name>
    <dbReference type="NCBI Taxonomy" id="33903"/>
    <lineage>
        <taxon>Bacteria</taxon>
        <taxon>Bacillati</taxon>
        <taxon>Actinomycetota</taxon>
        <taxon>Actinomycetes</taxon>
        <taxon>Kitasatosporales</taxon>
        <taxon>Streptomycetaceae</taxon>
        <taxon>Streptomyces</taxon>
    </lineage>
</organism>
<evidence type="ECO:0000313" key="2">
    <source>
        <dbReference type="Proteomes" id="UP000302139"/>
    </source>
</evidence>
<dbReference type="EMBL" id="BJHX01000001">
    <property type="protein sequence ID" value="GDY68766.1"/>
    <property type="molecule type" value="Genomic_DNA"/>
</dbReference>
<name>A0A4D4MA43_STRAX</name>
<proteinExistence type="predicted"/>
<dbReference type="Proteomes" id="UP000302139">
    <property type="component" value="Unassembled WGS sequence"/>
</dbReference>